<gene>
    <name evidence="1" type="ORF">NQ318_004728</name>
</gene>
<dbReference type="Proteomes" id="UP001162162">
    <property type="component" value="Unassembled WGS sequence"/>
</dbReference>
<comment type="caution">
    <text evidence="1">The sequence shown here is derived from an EMBL/GenBank/DDBJ whole genome shotgun (WGS) entry which is preliminary data.</text>
</comment>
<dbReference type="EMBL" id="JAPWTK010000244">
    <property type="protein sequence ID" value="KAJ8944638.1"/>
    <property type="molecule type" value="Genomic_DNA"/>
</dbReference>
<dbReference type="GO" id="GO:0003676">
    <property type="term" value="F:nucleic acid binding"/>
    <property type="evidence" value="ECO:0007669"/>
    <property type="project" value="InterPro"/>
</dbReference>
<dbReference type="Gene3D" id="3.30.420.10">
    <property type="entry name" value="Ribonuclease H-like superfamily/Ribonuclease H"/>
    <property type="match status" value="1"/>
</dbReference>
<dbReference type="PANTHER" id="PTHR47326">
    <property type="entry name" value="TRANSPOSABLE ELEMENT TC3 TRANSPOSASE-LIKE PROTEIN"/>
    <property type="match status" value="1"/>
</dbReference>
<proteinExistence type="predicted"/>
<dbReference type="PANTHER" id="PTHR47326:SF1">
    <property type="entry name" value="HTH PSQ-TYPE DOMAIN-CONTAINING PROTEIN"/>
    <property type="match status" value="1"/>
</dbReference>
<protein>
    <recommendedName>
        <fullName evidence="3">DUF4817 domain-containing protein</fullName>
    </recommendedName>
</protein>
<evidence type="ECO:0008006" key="3">
    <source>
        <dbReference type="Google" id="ProtNLM"/>
    </source>
</evidence>
<evidence type="ECO:0000313" key="2">
    <source>
        <dbReference type="Proteomes" id="UP001162162"/>
    </source>
</evidence>
<evidence type="ECO:0000313" key="1">
    <source>
        <dbReference type="EMBL" id="KAJ8944638.1"/>
    </source>
</evidence>
<keyword evidence="2" id="KW-1185">Reference proteome</keyword>
<dbReference type="AlphaFoldDB" id="A0AAV8Y1B5"/>
<sequence>MHKITIMQMIGYGDRTRREAEVVRLFQEKYPELPPISQGTVSKIEKQFRERGHVRQLKKNPPNKLSDDQKLDVMLMLGENPHTSSRQTDSALNISHSSILRVLSENQMHPYKLVPTNELAEDDCDRRILFCEKIVQMIDDNTLQIENVLFSDESTFTLYGHVKRQSCRYWSRENPHWMRELHTKTVRIPSSTKSQGSQLRCIRLPPMEAYLPILNPAASRYPSSCCLLHITDIGE</sequence>
<accession>A0AAV8Y1B5</accession>
<name>A0AAV8Y1B5_9CUCU</name>
<organism evidence="1 2">
    <name type="scientific">Aromia moschata</name>
    <dbReference type="NCBI Taxonomy" id="1265417"/>
    <lineage>
        <taxon>Eukaryota</taxon>
        <taxon>Metazoa</taxon>
        <taxon>Ecdysozoa</taxon>
        <taxon>Arthropoda</taxon>
        <taxon>Hexapoda</taxon>
        <taxon>Insecta</taxon>
        <taxon>Pterygota</taxon>
        <taxon>Neoptera</taxon>
        <taxon>Endopterygota</taxon>
        <taxon>Coleoptera</taxon>
        <taxon>Polyphaga</taxon>
        <taxon>Cucujiformia</taxon>
        <taxon>Chrysomeloidea</taxon>
        <taxon>Cerambycidae</taxon>
        <taxon>Cerambycinae</taxon>
        <taxon>Callichromatini</taxon>
        <taxon>Aromia</taxon>
    </lineage>
</organism>
<dbReference type="InterPro" id="IPR036397">
    <property type="entry name" value="RNaseH_sf"/>
</dbReference>
<reference evidence="1" key="1">
    <citation type="journal article" date="2023" name="Insect Mol. Biol.">
        <title>Genome sequencing provides insights into the evolution of gene families encoding plant cell wall-degrading enzymes in longhorned beetles.</title>
        <authorList>
            <person name="Shin N.R."/>
            <person name="Okamura Y."/>
            <person name="Kirsch R."/>
            <person name="Pauchet Y."/>
        </authorList>
    </citation>
    <scope>NUCLEOTIDE SEQUENCE</scope>
    <source>
        <strain evidence="1">AMC_N1</strain>
    </source>
</reference>